<dbReference type="AlphaFoldDB" id="A0A368XQS9"/>
<dbReference type="EMBL" id="QPJK01000006">
    <property type="protein sequence ID" value="RCW69388.1"/>
    <property type="molecule type" value="Genomic_DNA"/>
</dbReference>
<accession>A0A368XQS9</accession>
<dbReference type="Pfam" id="PF01464">
    <property type="entry name" value="SLT"/>
    <property type="match status" value="1"/>
</dbReference>
<evidence type="ECO:0000313" key="3">
    <source>
        <dbReference type="EMBL" id="RCW69388.1"/>
    </source>
</evidence>
<evidence type="ECO:0000313" key="4">
    <source>
        <dbReference type="Proteomes" id="UP000252884"/>
    </source>
</evidence>
<feature type="compositionally biased region" description="Basic residues" evidence="1">
    <location>
        <begin position="10"/>
        <end position="27"/>
    </location>
</feature>
<name>A0A368XQS9_9BURK</name>
<comment type="caution">
    <text evidence="3">The sequence shown here is derived from an EMBL/GenBank/DDBJ whole genome shotgun (WGS) entry which is preliminary data.</text>
</comment>
<dbReference type="CDD" id="cd13400">
    <property type="entry name" value="LT_IagB-like"/>
    <property type="match status" value="1"/>
</dbReference>
<feature type="region of interest" description="Disordered" evidence="1">
    <location>
        <begin position="1"/>
        <end position="36"/>
    </location>
</feature>
<dbReference type="SUPFAM" id="SSF53955">
    <property type="entry name" value="Lysozyme-like"/>
    <property type="match status" value="1"/>
</dbReference>
<gene>
    <name evidence="3" type="ORF">DES41_106262</name>
</gene>
<organism evidence="3 4">
    <name type="scientific">Pseudorhodoferax soli</name>
    <dbReference type="NCBI Taxonomy" id="545864"/>
    <lineage>
        <taxon>Bacteria</taxon>
        <taxon>Pseudomonadati</taxon>
        <taxon>Pseudomonadota</taxon>
        <taxon>Betaproteobacteria</taxon>
        <taxon>Burkholderiales</taxon>
        <taxon>Comamonadaceae</taxon>
    </lineage>
</organism>
<evidence type="ECO:0000259" key="2">
    <source>
        <dbReference type="Pfam" id="PF01464"/>
    </source>
</evidence>
<evidence type="ECO:0000256" key="1">
    <source>
        <dbReference type="SAM" id="MobiDB-lite"/>
    </source>
</evidence>
<dbReference type="InterPro" id="IPR023346">
    <property type="entry name" value="Lysozyme-like_dom_sf"/>
</dbReference>
<reference evidence="3 4" key="1">
    <citation type="submission" date="2018-07" db="EMBL/GenBank/DDBJ databases">
        <title>Genomic Encyclopedia of Type Strains, Phase IV (KMG-IV): sequencing the most valuable type-strain genomes for metagenomic binning, comparative biology and taxonomic classification.</title>
        <authorList>
            <person name="Goeker M."/>
        </authorList>
    </citation>
    <scope>NUCLEOTIDE SEQUENCE [LARGE SCALE GENOMIC DNA]</scope>
    <source>
        <strain evidence="3 4">DSM 21634</strain>
    </source>
</reference>
<dbReference type="Proteomes" id="UP000252884">
    <property type="component" value="Unassembled WGS sequence"/>
</dbReference>
<sequence>MKRLSQTARARPHLLTRGSRRQRRRLQPHSGQGSAPGHAMRAVLVLACLPVSAALAVPCWETASQRHGVAAALLHAIARVESGLNAAAVNRSHIERTASYDIGLMQINSRHLPMLARHGIGEEALFDPCTNLQVGAWLLADLFARHGRNWDAVGAYNAACTQLKGEACTRARATYAWKVYRSLPADAIVSAPVVPRAMPRPAGAITAVRVSP</sequence>
<feature type="domain" description="Transglycosylase SLT" evidence="2">
    <location>
        <begin position="59"/>
        <end position="161"/>
    </location>
</feature>
<protein>
    <submittedName>
        <fullName evidence="3">Transglycosylase-like protein with SLT domain</fullName>
    </submittedName>
</protein>
<dbReference type="Gene3D" id="1.10.530.10">
    <property type="match status" value="1"/>
</dbReference>
<proteinExistence type="predicted"/>
<dbReference type="InterPro" id="IPR008258">
    <property type="entry name" value="Transglycosylase_SLT_dom_1"/>
</dbReference>
<keyword evidence="4" id="KW-1185">Reference proteome</keyword>